<name>A0A5B6UY39_9ROSI</name>
<evidence type="ECO:0000259" key="1">
    <source>
        <dbReference type="Pfam" id="PF13456"/>
    </source>
</evidence>
<keyword evidence="3" id="KW-0548">Nucleotidyltransferase</keyword>
<dbReference type="AlphaFoldDB" id="A0A5B6UY39"/>
<feature type="domain" description="Reverse transcriptase/retrotransposon-derived protein RNase H-like" evidence="2">
    <location>
        <begin position="223"/>
        <end position="318"/>
    </location>
</feature>
<dbReference type="Gene3D" id="3.10.10.10">
    <property type="entry name" value="HIV Type 1 Reverse Transcriptase, subunit A, domain 1"/>
    <property type="match status" value="1"/>
</dbReference>
<sequence length="460" mass="53524">MPSLSTDIMVHRLPIKEECKPIQQKLQRMRPDVMLKIKEEVKKQFDTSFLQVVKYSEWIANIVHVPKKYGKVQMCIDYRDLNKASPKDNFPLPYINTLVDNTTGYLLFSSMDGFSKYNQIKMHPKNMEKTTFVTIDAIRTEKCRSNILKSHEEEHVKVLRKLFLRLRKFQLKLNPAKSTFEATLGKLLGFVVSEKGIEIDLNKVKAIQELPPSRTQKEVQGVWDEKCQKTFDKFKHYLFNAPVLMPPSPNKPLILYVVVFGNSIGCVLGQHDKLGRKERAVNYLSEKFTECEIRYSPIEKLCCSLIWTTQRLREYMLYHTTWLISKMDPLKYMIESTALNGRMGCAIADFLTSRALKDYEHLNFDFPNKDLMALNAICNRIEAILISLNGDHYPFTNKLDFDCTNNMAEYKACIMGIRVAIEHKIKVLEVYGDFALVIYQLKGEWEMRDPKLIDYRKAGP</sequence>
<dbReference type="Gene3D" id="3.30.420.10">
    <property type="entry name" value="Ribonuclease H-like superfamily/Ribonuclease H"/>
    <property type="match status" value="1"/>
</dbReference>
<dbReference type="InterPro" id="IPR002156">
    <property type="entry name" value="RNaseH_domain"/>
</dbReference>
<dbReference type="PANTHER" id="PTHR48475:SF1">
    <property type="entry name" value="RNASE H TYPE-1 DOMAIN-CONTAINING PROTEIN"/>
    <property type="match status" value="1"/>
</dbReference>
<dbReference type="InterPro" id="IPR036397">
    <property type="entry name" value="RNaseH_sf"/>
</dbReference>
<dbReference type="InterPro" id="IPR012337">
    <property type="entry name" value="RNaseH-like_sf"/>
</dbReference>
<dbReference type="Pfam" id="PF13456">
    <property type="entry name" value="RVT_3"/>
    <property type="match status" value="1"/>
</dbReference>
<dbReference type="GO" id="GO:0003964">
    <property type="term" value="F:RNA-directed DNA polymerase activity"/>
    <property type="evidence" value="ECO:0007669"/>
    <property type="project" value="UniProtKB-KW"/>
</dbReference>
<dbReference type="SUPFAM" id="SSF56672">
    <property type="entry name" value="DNA/RNA polymerases"/>
    <property type="match status" value="1"/>
</dbReference>
<dbReference type="EMBL" id="SMMG02000009">
    <property type="protein sequence ID" value="KAA3461644.1"/>
    <property type="molecule type" value="Genomic_DNA"/>
</dbReference>
<accession>A0A5B6UY39</accession>
<dbReference type="GO" id="GO:0004523">
    <property type="term" value="F:RNA-DNA hybrid ribonuclease activity"/>
    <property type="evidence" value="ECO:0007669"/>
    <property type="project" value="InterPro"/>
</dbReference>
<keyword evidence="3" id="KW-0808">Transferase</keyword>
<evidence type="ECO:0000313" key="3">
    <source>
        <dbReference type="EMBL" id="KAA3461644.1"/>
    </source>
</evidence>
<dbReference type="Proteomes" id="UP000325315">
    <property type="component" value="Unassembled WGS sequence"/>
</dbReference>
<organism evidence="3 4">
    <name type="scientific">Gossypium australe</name>
    <dbReference type="NCBI Taxonomy" id="47621"/>
    <lineage>
        <taxon>Eukaryota</taxon>
        <taxon>Viridiplantae</taxon>
        <taxon>Streptophyta</taxon>
        <taxon>Embryophyta</taxon>
        <taxon>Tracheophyta</taxon>
        <taxon>Spermatophyta</taxon>
        <taxon>Magnoliopsida</taxon>
        <taxon>eudicotyledons</taxon>
        <taxon>Gunneridae</taxon>
        <taxon>Pentapetalae</taxon>
        <taxon>rosids</taxon>
        <taxon>malvids</taxon>
        <taxon>Malvales</taxon>
        <taxon>Malvaceae</taxon>
        <taxon>Malvoideae</taxon>
        <taxon>Gossypium</taxon>
    </lineage>
</organism>
<feature type="domain" description="RNase H type-1" evidence="1">
    <location>
        <begin position="398"/>
        <end position="449"/>
    </location>
</feature>
<dbReference type="InterPro" id="IPR043502">
    <property type="entry name" value="DNA/RNA_pol_sf"/>
</dbReference>
<gene>
    <name evidence="3" type="ORF">EPI10_028199</name>
</gene>
<protein>
    <submittedName>
        <fullName evidence="3">RNA-directed DNA polymerase (Reverse transcriptase), Ribonuclease H-like protein</fullName>
    </submittedName>
</protein>
<dbReference type="Gene3D" id="3.30.70.270">
    <property type="match status" value="2"/>
</dbReference>
<dbReference type="OrthoDB" id="1301825at2759"/>
<dbReference type="CDD" id="cd01647">
    <property type="entry name" value="RT_LTR"/>
    <property type="match status" value="1"/>
</dbReference>
<keyword evidence="4" id="KW-1185">Reference proteome</keyword>
<comment type="caution">
    <text evidence="3">The sequence shown here is derived from an EMBL/GenBank/DDBJ whole genome shotgun (WGS) entry which is preliminary data.</text>
</comment>
<reference evidence="4" key="1">
    <citation type="journal article" date="2019" name="Plant Biotechnol. J.">
        <title>Genome sequencing of the Australian wild diploid species Gossypium australe highlights disease resistance and delayed gland morphogenesis.</title>
        <authorList>
            <person name="Cai Y."/>
            <person name="Cai X."/>
            <person name="Wang Q."/>
            <person name="Wang P."/>
            <person name="Zhang Y."/>
            <person name="Cai C."/>
            <person name="Xu Y."/>
            <person name="Wang K."/>
            <person name="Zhou Z."/>
            <person name="Wang C."/>
            <person name="Geng S."/>
            <person name="Li B."/>
            <person name="Dong Q."/>
            <person name="Hou Y."/>
            <person name="Wang H."/>
            <person name="Ai P."/>
            <person name="Liu Z."/>
            <person name="Yi F."/>
            <person name="Sun M."/>
            <person name="An G."/>
            <person name="Cheng J."/>
            <person name="Zhang Y."/>
            <person name="Shi Q."/>
            <person name="Xie Y."/>
            <person name="Shi X."/>
            <person name="Chang Y."/>
            <person name="Huang F."/>
            <person name="Chen Y."/>
            <person name="Hong S."/>
            <person name="Mi L."/>
            <person name="Sun Q."/>
            <person name="Zhang L."/>
            <person name="Zhou B."/>
            <person name="Peng R."/>
            <person name="Zhang X."/>
            <person name="Liu F."/>
        </authorList>
    </citation>
    <scope>NUCLEOTIDE SEQUENCE [LARGE SCALE GENOMIC DNA]</scope>
    <source>
        <strain evidence="4">cv. PA1801</strain>
    </source>
</reference>
<dbReference type="InterPro" id="IPR043128">
    <property type="entry name" value="Rev_trsase/Diguanyl_cyclase"/>
</dbReference>
<dbReference type="Pfam" id="PF17919">
    <property type="entry name" value="RT_RNaseH_2"/>
    <property type="match status" value="1"/>
</dbReference>
<evidence type="ECO:0000313" key="4">
    <source>
        <dbReference type="Proteomes" id="UP000325315"/>
    </source>
</evidence>
<keyword evidence="3" id="KW-0695">RNA-directed DNA polymerase</keyword>
<evidence type="ECO:0000259" key="2">
    <source>
        <dbReference type="Pfam" id="PF17919"/>
    </source>
</evidence>
<dbReference type="SUPFAM" id="SSF53098">
    <property type="entry name" value="Ribonuclease H-like"/>
    <property type="match status" value="1"/>
</dbReference>
<dbReference type="InterPro" id="IPR041577">
    <property type="entry name" value="RT_RNaseH_2"/>
</dbReference>
<proteinExistence type="predicted"/>
<dbReference type="GO" id="GO:0003676">
    <property type="term" value="F:nucleic acid binding"/>
    <property type="evidence" value="ECO:0007669"/>
    <property type="project" value="InterPro"/>
</dbReference>
<dbReference type="PANTHER" id="PTHR48475">
    <property type="entry name" value="RIBONUCLEASE H"/>
    <property type="match status" value="1"/>
</dbReference>